<keyword evidence="2" id="KW-1185">Reference proteome</keyword>
<dbReference type="STRING" id="570521.SAMN04488508_105282"/>
<protein>
    <recommendedName>
        <fullName evidence="3">TfoX N-terminal domain-containing protein</fullName>
    </recommendedName>
</protein>
<evidence type="ECO:0000313" key="2">
    <source>
        <dbReference type="Proteomes" id="UP000184432"/>
    </source>
</evidence>
<sequence length="107" mass="12836">MWEDKLKIYDSLIDKCERFERKGKTMPYTSTNGYMFSLFNKAGEIGIRFSKEVQKKYLKEFDTTLYKSYNATMEGYVLIPEKMWEDLDKLSEYLNESYDYVMSLPPK</sequence>
<name>A0A1M6GHJ9_9FLAO</name>
<evidence type="ECO:0008006" key="3">
    <source>
        <dbReference type="Google" id="ProtNLM"/>
    </source>
</evidence>
<gene>
    <name evidence="1" type="ORF">SAMN04488508_105282</name>
</gene>
<dbReference type="Proteomes" id="UP000184432">
    <property type="component" value="Unassembled WGS sequence"/>
</dbReference>
<proteinExistence type="predicted"/>
<reference evidence="2" key="1">
    <citation type="submission" date="2016-11" db="EMBL/GenBank/DDBJ databases">
        <authorList>
            <person name="Varghese N."/>
            <person name="Submissions S."/>
        </authorList>
    </citation>
    <scope>NUCLEOTIDE SEQUENCE [LARGE SCALE GENOMIC DNA]</scope>
    <source>
        <strain evidence="2">DSM 22623</strain>
    </source>
</reference>
<dbReference type="EMBL" id="FQYP01000005">
    <property type="protein sequence ID" value="SHJ09381.1"/>
    <property type="molecule type" value="Genomic_DNA"/>
</dbReference>
<accession>A0A1M6GHJ9</accession>
<dbReference type="AlphaFoldDB" id="A0A1M6GHJ9"/>
<organism evidence="1 2">
    <name type="scientific">Aquimarina spongiae</name>
    <dbReference type="NCBI Taxonomy" id="570521"/>
    <lineage>
        <taxon>Bacteria</taxon>
        <taxon>Pseudomonadati</taxon>
        <taxon>Bacteroidota</taxon>
        <taxon>Flavobacteriia</taxon>
        <taxon>Flavobacteriales</taxon>
        <taxon>Flavobacteriaceae</taxon>
        <taxon>Aquimarina</taxon>
    </lineage>
</organism>
<evidence type="ECO:0000313" key="1">
    <source>
        <dbReference type="EMBL" id="SHJ09381.1"/>
    </source>
</evidence>
<dbReference type="RefSeq" id="WP_073316649.1">
    <property type="nucleotide sequence ID" value="NZ_FQYP01000005.1"/>
</dbReference>
<dbReference type="OrthoDB" id="129437at2"/>